<dbReference type="InterPro" id="IPR036772">
    <property type="entry name" value="SRCR-like_dom_sf"/>
</dbReference>
<dbReference type="PRINTS" id="PR00258">
    <property type="entry name" value="SPERACTRCPTR"/>
</dbReference>
<gene>
    <name evidence="4" type="ORF">DPMN_109264</name>
</gene>
<feature type="disulfide bond" evidence="2">
    <location>
        <begin position="26"/>
        <end position="36"/>
    </location>
</feature>
<dbReference type="Gene3D" id="3.10.250.10">
    <property type="entry name" value="SRCR-like domain"/>
    <property type="match status" value="1"/>
</dbReference>
<evidence type="ECO:0000256" key="1">
    <source>
        <dbReference type="ARBA" id="ARBA00023157"/>
    </source>
</evidence>
<reference evidence="4" key="2">
    <citation type="submission" date="2020-11" db="EMBL/GenBank/DDBJ databases">
        <authorList>
            <person name="McCartney M.A."/>
            <person name="Auch B."/>
            <person name="Kono T."/>
            <person name="Mallez S."/>
            <person name="Becker A."/>
            <person name="Gohl D.M."/>
            <person name="Silverstein K.A.T."/>
            <person name="Koren S."/>
            <person name="Bechman K.B."/>
            <person name="Herman A."/>
            <person name="Abrahante J.E."/>
            <person name="Garbe J."/>
        </authorList>
    </citation>
    <scope>NUCLEOTIDE SEQUENCE</scope>
    <source>
        <strain evidence="4">Duluth1</strain>
        <tissue evidence="4">Whole animal</tissue>
    </source>
</reference>
<evidence type="ECO:0000313" key="5">
    <source>
        <dbReference type="Proteomes" id="UP000828390"/>
    </source>
</evidence>
<keyword evidence="1 2" id="KW-1015">Disulfide bond</keyword>
<evidence type="ECO:0000256" key="2">
    <source>
        <dbReference type="PROSITE-ProRule" id="PRU00196"/>
    </source>
</evidence>
<accession>A0A9D4KA91</accession>
<evidence type="ECO:0000313" key="4">
    <source>
        <dbReference type="EMBL" id="KAH3835896.1"/>
    </source>
</evidence>
<comment type="caution">
    <text evidence="2">Lacks conserved residue(s) required for the propagation of feature annotation.</text>
</comment>
<dbReference type="PANTHER" id="PTHR48071:SF18">
    <property type="entry name" value="DELETED IN MALIGNANT BRAIN TUMORS 1 PROTEIN-RELATED"/>
    <property type="match status" value="1"/>
</dbReference>
<dbReference type="InterPro" id="IPR001190">
    <property type="entry name" value="SRCR"/>
</dbReference>
<dbReference type="SMART" id="SM00202">
    <property type="entry name" value="SR"/>
    <property type="match status" value="1"/>
</dbReference>
<feature type="domain" description="SRCR" evidence="3">
    <location>
        <begin position="1"/>
        <end position="57"/>
    </location>
</feature>
<protein>
    <recommendedName>
        <fullName evidence="3">SRCR domain-containing protein</fullName>
    </recommendedName>
</protein>
<comment type="caution">
    <text evidence="4">The sequence shown here is derived from an EMBL/GenBank/DDBJ whole genome shotgun (WGS) entry which is preliminary data.</text>
</comment>
<dbReference type="PANTHER" id="PTHR48071">
    <property type="entry name" value="SRCR DOMAIN-CONTAINING PROTEIN"/>
    <property type="match status" value="1"/>
</dbReference>
<sequence length="64" mass="7048">MHNGEFLARNEFRQGSGAIWLDDVQCTGVELTIENCTHKQWGKNDCGHSEDVGVVCNVKSKGTP</sequence>
<dbReference type="GO" id="GO:0016020">
    <property type="term" value="C:membrane"/>
    <property type="evidence" value="ECO:0007669"/>
    <property type="project" value="InterPro"/>
</dbReference>
<evidence type="ECO:0000259" key="3">
    <source>
        <dbReference type="PROSITE" id="PS50287"/>
    </source>
</evidence>
<proteinExistence type="predicted"/>
<reference evidence="4" key="1">
    <citation type="journal article" date="2019" name="bioRxiv">
        <title>The Genome of the Zebra Mussel, Dreissena polymorpha: A Resource for Invasive Species Research.</title>
        <authorList>
            <person name="McCartney M.A."/>
            <person name="Auch B."/>
            <person name="Kono T."/>
            <person name="Mallez S."/>
            <person name="Zhang Y."/>
            <person name="Obille A."/>
            <person name="Becker A."/>
            <person name="Abrahante J.E."/>
            <person name="Garbe J."/>
            <person name="Badalamenti J.P."/>
            <person name="Herman A."/>
            <person name="Mangelson H."/>
            <person name="Liachko I."/>
            <person name="Sullivan S."/>
            <person name="Sone E.D."/>
            <person name="Koren S."/>
            <person name="Silverstein K.A.T."/>
            <person name="Beckman K.B."/>
            <person name="Gohl D.M."/>
        </authorList>
    </citation>
    <scope>NUCLEOTIDE SEQUENCE</scope>
    <source>
        <strain evidence="4">Duluth1</strain>
        <tissue evidence="4">Whole animal</tissue>
    </source>
</reference>
<dbReference type="AlphaFoldDB" id="A0A9D4KA91"/>
<dbReference type="EMBL" id="JAIWYP010000004">
    <property type="protein sequence ID" value="KAH3835896.1"/>
    <property type="molecule type" value="Genomic_DNA"/>
</dbReference>
<organism evidence="4 5">
    <name type="scientific">Dreissena polymorpha</name>
    <name type="common">Zebra mussel</name>
    <name type="synonym">Mytilus polymorpha</name>
    <dbReference type="NCBI Taxonomy" id="45954"/>
    <lineage>
        <taxon>Eukaryota</taxon>
        <taxon>Metazoa</taxon>
        <taxon>Spiralia</taxon>
        <taxon>Lophotrochozoa</taxon>
        <taxon>Mollusca</taxon>
        <taxon>Bivalvia</taxon>
        <taxon>Autobranchia</taxon>
        <taxon>Heteroconchia</taxon>
        <taxon>Euheterodonta</taxon>
        <taxon>Imparidentia</taxon>
        <taxon>Neoheterodontei</taxon>
        <taxon>Myida</taxon>
        <taxon>Dreissenoidea</taxon>
        <taxon>Dreissenidae</taxon>
        <taxon>Dreissena</taxon>
    </lineage>
</organism>
<dbReference type="SUPFAM" id="SSF56487">
    <property type="entry name" value="SRCR-like"/>
    <property type="match status" value="1"/>
</dbReference>
<name>A0A9D4KA91_DREPO</name>
<dbReference type="Pfam" id="PF00530">
    <property type="entry name" value="SRCR"/>
    <property type="match status" value="1"/>
</dbReference>
<keyword evidence="5" id="KW-1185">Reference proteome</keyword>
<dbReference type="Proteomes" id="UP000828390">
    <property type="component" value="Unassembled WGS sequence"/>
</dbReference>
<dbReference type="PROSITE" id="PS50287">
    <property type="entry name" value="SRCR_2"/>
    <property type="match status" value="1"/>
</dbReference>